<dbReference type="EMBL" id="CAJVCH010083837">
    <property type="protein sequence ID" value="CAG7721867.1"/>
    <property type="molecule type" value="Genomic_DNA"/>
</dbReference>
<comment type="caution">
    <text evidence="2">The sequence shown here is derived from an EMBL/GenBank/DDBJ whole genome shotgun (WGS) entry which is preliminary data.</text>
</comment>
<evidence type="ECO:0000313" key="2">
    <source>
        <dbReference type="EMBL" id="CAG7721867.1"/>
    </source>
</evidence>
<dbReference type="AlphaFoldDB" id="A0A8J2JN18"/>
<feature type="non-terminal residue" evidence="2">
    <location>
        <position position="32"/>
    </location>
</feature>
<evidence type="ECO:0000313" key="3">
    <source>
        <dbReference type="Proteomes" id="UP000708208"/>
    </source>
</evidence>
<reference evidence="2" key="1">
    <citation type="submission" date="2021-06" db="EMBL/GenBank/DDBJ databases">
        <authorList>
            <person name="Hodson N. C."/>
            <person name="Mongue J. A."/>
            <person name="Jaron S. K."/>
        </authorList>
    </citation>
    <scope>NUCLEOTIDE SEQUENCE</scope>
</reference>
<protein>
    <submittedName>
        <fullName evidence="2">Uncharacterized protein</fullName>
    </submittedName>
</protein>
<proteinExistence type="predicted"/>
<keyword evidence="3" id="KW-1185">Reference proteome</keyword>
<gene>
    <name evidence="1" type="ORF">AFUS01_LOCUS10912</name>
    <name evidence="2" type="ORF">AFUS01_LOCUS11054</name>
</gene>
<feature type="non-terminal residue" evidence="2">
    <location>
        <position position="1"/>
    </location>
</feature>
<evidence type="ECO:0000313" key="1">
    <source>
        <dbReference type="EMBL" id="CAG7721718.1"/>
    </source>
</evidence>
<name>A0A8J2JN18_9HEXA</name>
<organism evidence="2 3">
    <name type="scientific">Allacma fusca</name>
    <dbReference type="NCBI Taxonomy" id="39272"/>
    <lineage>
        <taxon>Eukaryota</taxon>
        <taxon>Metazoa</taxon>
        <taxon>Ecdysozoa</taxon>
        <taxon>Arthropoda</taxon>
        <taxon>Hexapoda</taxon>
        <taxon>Collembola</taxon>
        <taxon>Symphypleona</taxon>
        <taxon>Sminthuridae</taxon>
        <taxon>Allacma</taxon>
    </lineage>
</organism>
<dbReference type="Proteomes" id="UP000708208">
    <property type="component" value="Unassembled WGS sequence"/>
</dbReference>
<accession>A0A8J2JN18</accession>
<sequence length="32" mass="3661">LDCAFACDNFCSYLGIPKCQELVKREDLESHL</sequence>
<dbReference type="EMBL" id="CAJVCH010082169">
    <property type="protein sequence ID" value="CAG7721718.1"/>
    <property type="molecule type" value="Genomic_DNA"/>
</dbReference>